<protein>
    <recommendedName>
        <fullName evidence="4">25S rRNA adenine-N(1) methyltransferase</fullName>
        <ecNumber evidence="4">2.1.1.-</ecNumber>
    </recommendedName>
</protein>
<dbReference type="HAMAP" id="MF_03044">
    <property type="entry name" value="BMT2"/>
    <property type="match status" value="1"/>
</dbReference>
<keyword evidence="6" id="KW-1185">Reference proteome</keyword>
<dbReference type="AlphaFoldDB" id="A0A1E4TYM0"/>
<dbReference type="PANTHER" id="PTHR21008">
    <property type="entry name" value="S-ADENOSYLMETHIONINE SENSOR UPSTREAM OF MTORC1-RELATED"/>
    <property type="match status" value="1"/>
</dbReference>
<dbReference type="STRING" id="669874.A0A1E4TYM0"/>
<dbReference type="Pfam" id="PF11968">
    <property type="entry name" value="Bmt2"/>
    <property type="match status" value="1"/>
</dbReference>
<evidence type="ECO:0000313" key="6">
    <source>
        <dbReference type="Proteomes" id="UP000094236"/>
    </source>
</evidence>
<dbReference type="PANTHER" id="PTHR21008:SF1">
    <property type="entry name" value="25S RRNA (ADENINE(2142)-N(1))-METHYLTRANSFERASE"/>
    <property type="match status" value="1"/>
</dbReference>
<dbReference type="InterPro" id="IPR021867">
    <property type="entry name" value="Bmt2/SAMTOR"/>
</dbReference>
<reference evidence="6" key="1">
    <citation type="submission" date="2016-05" db="EMBL/GenBank/DDBJ databases">
        <title>Comparative genomics of biotechnologically important yeasts.</title>
        <authorList>
            <consortium name="DOE Joint Genome Institute"/>
            <person name="Riley R."/>
            <person name="Haridas S."/>
            <person name="Wolfe K.H."/>
            <person name="Lopes M.R."/>
            <person name="Hittinger C.T."/>
            <person name="Goker M."/>
            <person name="Salamov A."/>
            <person name="Wisecaver J."/>
            <person name="Long T.M."/>
            <person name="Aerts A.L."/>
            <person name="Barry K."/>
            <person name="Choi C."/>
            <person name="Clum A."/>
            <person name="Coughlan A.Y."/>
            <person name="Deshpande S."/>
            <person name="Douglass A.P."/>
            <person name="Hanson S.J."/>
            <person name="Klenk H.-P."/>
            <person name="Labutti K."/>
            <person name="Lapidus A."/>
            <person name="Lindquist E."/>
            <person name="Lipzen A."/>
            <person name="Meier-Kolthoff J.P."/>
            <person name="Ohm R.A."/>
            <person name="Otillar R.P."/>
            <person name="Pangilinan J."/>
            <person name="Peng Y."/>
            <person name="Rokas A."/>
            <person name="Rosa C.A."/>
            <person name="Scheuner C."/>
            <person name="Sibirny A.A."/>
            <person name="Slot J.C."/>
            <person name="Stielow J.B."/>
            <person name="Sun H."/>
            <person name="Kurtzman C.P."/>
            <person name="Blackwell M."/>
            <person name="Grigoriev I.V."/>
            <person name="Jeffries T.W."/>
        </authorList>
    </citation>
    <scope>NUCLEOTIDE SEQUENCE [LARGE SCALE GENOMIC DNA]</scope>
    <source>
        <strain evidence="6">NRRL Y-2460</strain>
    </source>
</reference>
<organism evidence="5 6">
    <name type="scientific">Pachysolen tannophilus NRRL Y-2460</name>
    <dbReference type="NCBI Taxonomy" id="669874"/>
    <lineage>
        <taxon>Eukaryota</taxon>
        <taxon>Fungi</taxon>
        <taxon>Dikarya</taxon>
        <taxon>Ascomycota</taxon>
        <taxon>Saccharomycotina</taxon>
        <taxon>Pichiomycetes</taxon>
        <taxon>Pachysolenaceae</taxon>
        <taxon>Pachysolen</taxon>
    </lineage>
</organism>
<dbReference type="Gene3D" id="3.40.50.150">
    <property type="entry name" value="Vaccinia Virus protein VP39"/>
    <property type="match status" value="1"/>
</dbReference>
<dbReference type="EMBL" id="KV454012">
    <property type="protein sequence ID" value="ODV96837.1"/>
    <property type="molecule type" value="Genomic_DNA"/>
</dbReference>
<evidence type="ECO:0000256" key="2">
    <source>
        <dbReference type="ARBA" id="ARBA00022679"/>
    </source>
</evidence>
<dbReference type="SUPFAM" id="SSF53335">
    <property type="entry name" value="S-adenosyl-L-methionine-dependent methyltransferases"/>
    <property type="match status" value="1"/>
</dbReference>
<dbReference type="InterPro" id="IPR029063">
    <property type="entry name" value="SAM-dependent_MTases_sf"/>
</dbReference>
<evidence type="ECO:0000256" key="3">
    <source>
        <dbReference type="ARBA" id="ARBA00022691"/>
    </source>
</evidence>
<dbReference type="OrthoDB" id="5954793at2759"/>
<accession>A0A1E4TYM0</accession>
<evidence type="ECO:0000256" key="1">
    <source>
        <dbReference type="ARBA" id="ARBA00022603"/>
    </source>
</evidence>
<proteinExistence type="inferred from homology"/>
<dbReference type="EC" id="2.1.1.-" evidence="4"/>
<comment type="similarity">
    <text evidence="4">Belongs to the BMT2 family.</text>
</comment>
<gene>
    <name evidence="4" type="primary">BMT2</name>
    <name evidence="5" type="ORF">PACTADRAFT_48646</name>
</gene>
<keyword evidence="1 4" id="KW-0489">Methyltransferase</keyword>
<feature type="binding site" evidence="4">
    <location>
        <position position="190"/>
    </location>
    <ligand>
        <name>S-adenosyl-L-methionine</name>
        <dbReference type="ChEBI" id="CHEBI:59789"/>
    </ligand>
</feature>
<name>A0A1E4TYM0_PACTA</name>
<comment type="subcellular location">
    <subcellularLocation>
        <location evidence="4">Nucleus</location>
        <location evidence="4">Nucleolus</location>
    </subcellularLocation>
</comment>
<keyword evidence="4" id="KW-0539">Nucleus</keyword>
<evidence type="ECO:0000313" key="5">
    <source>
        <dbReference type="EMBL" id="ODV96837.1"/>
    </source>
</evidence>
<evidence type="ECO:0000256" key="4">
    <source>
        <dbReference type="HAMAP-Rule" id="MF_03044"/>
    </source>
</evidence>
<comment type="function">
    <text evidence="4">S-adenosyl-L-methionine-dependent methyltransferase that specifically methylates the N(1) position of an adenine present in helix 65 in 25S rRNA.</text>
</comment>
<dbReference type="GO" id="GO:0016433">
    <property type="term" value="F:rRNA (adenine) methyltransferase activity"/>
    <property type="evidence" value="ECO:0007669"/>
    <property type="project" value="UniProtKB-UniRule"/>
</dbReference>
<keyword evidence="2 4" id="KW-0808">Transferase</keyword>
<sequence>MGGSKNKNNKKNKKKSGLLAPYRSAKITDSSLRKKISYFTKKKTIILQKISVSLNQQVDEGNYIDIIKRKNDIWDVYESIKEDTIRSIKLNQSSRDLIIINENLSNELDLIELLAKIDGEILKRGGLKTYQIASTLGQARGGDSSKKLIEWLNFLKCINTCDCTALEIGCLNSKNAISTSKIFKSVTRIDLRSQEPGLILEQNFMERPLPISNLEKFDLISCSLVLNFVPTPIERGDMLKKITKFLKKPIKNNNNMTPLLFLVLPLPCVKNSRYLNNQLLDKIMESIGFTKIKYYEAKKVAYWLWLWKGEESIQKGKTFNKKEISTSGSANKNNFCIVMK</sequence>
<keyword evidence="3 4" id="KW-0949">S-adenosyl-L-methionine</keyword>
<dbReference type="GO" id="GO:0005730">
    <property type="term" value="C:nucleolus"/>
    <property type="evidence" value="ECO:0007669"/>
    <property type="project" value="UniProtKB-SubCell"/>
</dbReference>
<dbReference type="Proteomes" id="UP000094236">
    <property type="component" value="Unassembled WGS sequence"/>
</dbReference>
<feature type="binding site" evidence="4">
    <location>
        <position position="169"/>
    </location>
    <ligand>
        <name>S-adenosyl-L-methionine</name>
        <dbReference type="ChEBI" id="CHEBI:59789"/>
    </ligand>
</feature>